<dbReference type="InterPro" id="IPR013123">
    <property type="entry name" value="SpoU_subst-bd"/>
</dbReference>
<sequence>MQKTITKFKIQFSPYLQICSVRTQLYGDEIWLPHRKTPKIKKTPLAKLENETLFDLVKNRYIDLKEDLTKFKNPQKGTLRLEGAAAIRDAITAGCNLKRIYFTNRNVLQALPKPNGEIEFFFIRPQGLKQLSSSKHPQSIIADAQPVQTNVLTAAEYWEPLPLFIVLDSVQDPRNIGMIFRTATVFGISTILLLNGCADPWNTNSVRAGMSAQLQIPFQTRIDWKILFNMANSPEAPTTFHVADIAPKATDMHINSALDPQPETLNEDLDSDLYDDTVEQSSNKGLDISKKSFSLPLSTIPHFAHDYFPLNQSPRQKVGIIFGNESRGVSPSAYHLAHFSGGKRLFIPASPSLSSLNVSMAVSSILAEAQRQYIMREKLDKMVCNQ</sequence>
<dbReference type="InterPro" id="IPR001537">
    <property type="entry name" value="SpoU_MeTrfase"/>
</dbReference>
<feature type="domain" description="RNA 2-O ribose methyltransferase substrate binding" evidence="3">
    <location>
        <begin position="80"/>
        <end position="150"/>
    </location>
</feature>
<dbReference type="GO" id="GO:0008168">
    <property type="term" value="F:methyltransferase activity"/>
    <property type="evidence" value="ECO:0007669"/>
    <property type="project" value="UniProtKB-KW"/>
</dbReference>
<name>A0ABD2Q2J6_9PLAT</name>
<dbReference type="EMBL" id="JBJKFK010001727">
    <property type="protein sequence ID" value="KAL3312366.1"/>
    <property type="molecule type" value="Genomic_DNA"/>
</dbReference>
<organism evidence="4 5">
    <name type="scientific">Cichlidogyrus casuarinus</name>
    <dbReference type="NCBI Taxonomy" id="1844966"/>
    <lineage>
        <taxon>Eukaryota</taxon>
        <taxon>Metazoa</taxon>
        <taxon>Spiralia</taxon>
        <taxon>Lophotrochozoa</taxon>
        <taxon>Platyhelminthes</taxon>
        <taxon>Monogenea</taxon>
        <taxon>Monopisthocotylea</taxon>
        <taxon>Dactylogyridea</taxon>
        <taxon>Ancyrocephalidae</taxon>
        <taxon>Cichlidogyrus</taxon>
    </lineage>
</organism>
<reference evidence="4 5" key="1">
    <citation type="submission" date="2024-11" db="EMBL/GenBank/DDBJ databases">
        <title>Adaptive evolution of stress response genes in parasites aligns with host niche diversity.</title>
        <authorList>
            <person name="Hahn C."/>
            <person name="Resl P."/>
        </authorList>
    </citation>
    <scope>NUCLEOTIDE SEQUENCE [LARGE SCALE GENOMIC DNA]</scope>
    <source>
        <strain evidence="4">EGGRZ-B1_66</strain>
        <tissue evidence="4">Body</tissue>
    </source>
</reference>
<comment type="caution">
    <text evidence="4">The sequence shown here is derived from an EMBL/GenBank/DDBJ whole genome shotgun (WGS) entry which is preliminary data.</text>
</comment>
<dbReference type="InterPro" id="IPR029064">
    <property type="entry name" value="Ribosomal_eL30-like_sf"/>
</dbReference>
<gene>
    <name evidence="4" type="primary">RNMTL1</name>
    <name evidence="4" type="ORF">Ciccas_009039</name>
</gene>
<dbReference type="AlphaFoldDB" id="A0ABD2Q2J6"/>
<dbReference type="InterPro" id="IPR029026">
    <property type="entry name" value="tRNA_m1G_MTases_N"/>
</dbReference>
<evidence type="ECO:0000313" key="4">
    <source>
        <dbReference type="EMBL" id="KAL3312366.1"/>
    </source>
</evidence>
<protein>
    <submittedName>
        <fullName evidence="4">RNA methyltransferase like 1</fullName>
    </submittedName>
</protein>
<dbReference type="Gene3D" id="3.30.1330.30">
    <property type="match status" value="1"/>
</dbReference>
<keyword evidence="5" id="KW-1185">Reference proteome</keyword>
<dbReference type="InterPro" id="IPR051259">
    <property type="entry name" value="rRNA_Methyltransferase"/>
</dbReference>
<evidence type="ECO:0000256" key="2">
    <source>
        <dbReference type="ARBA" id="ARBA00022679"/>
    </source>
</evidence>
<accession>A0ABD2Q2J6</accession>
<dbReference type="Proteomes" id="UP001626550">
    <property type="component" value="Unassembled WGS sequence"/>
</dbReference>
<dbReference type="InterPro" id="IPR029028">
    <property type="entry name" value="Alpha/beta_knot_MTases"/>
</dbReference>
<keyword evidence="1 4" id="KW-0489">Methyltransferase</keyword>
<dbReference type="SUPFAM" id="SSF75217">
    <property type="entry name" value="alpha/beta knot"/>
    <property type="match status" value="1"/>
</dbReference>
<dbReference type="Pfam" id="PF00588">
    <property type="entry name" value="SpoU_methylase"/>
    <property type="match status" value="2"/>
</dbReference>
<evidence type="ECO:0000313" key="5">
    <source>
        <dbReference type="Proteomes" id="UP001626550"/>
    </source>
</evidence>
<dbReference type="Gene3D" id="3.40.1280.10">
    <property type="match status" value="1"/>
</dbReference>
<dbReference type="SMART" id="SM00967">
    <property type="entry name" value="SpoU_sub_bind"/>
    <property type="match status" value="1"/>
</dbReference>
<evidence type="ECO:0000256" key="1">
    <source>
        <dbReference type="ARBA" id="ARBA00022603"/>
    </source>
</evidence>
<dbReference type="PANTHER" id="PTHR43191">
    <property type="entry name" value="RRNA METHYLTRANSFERASE 3"/>
    <property type="match status" value="1"/>
</dbReference>
<dbReference type="GO" id="GO:0005737">
    <property type="term" value="C:cytoplasm"/>
    <property type="evidence" value="ECO:0007669"/>
    <property type="project" value="UniProtKB-ARBA"/>
</dbReference>
<evidence type="ECO:0000259" key="3">
    <source>
        <dbReference type="SMART" id="SM00967"/>
    </source>
</evidence>
<dbReference type="PANTHER" id="PTHR43191:SF2">
    <property type="entry name" value="RRNA METHYLTRANSFERASE 3, MITOCHONDRIAL"/>
    <property type="match status" value="1"/>
</dbReference>
<dbReference type="GO" id="GO:0032259">
    <property type="term" value="P:methylation"/>
    <property type="evidence" value="ECO:0007669"/>
    <property type="project" value="UniProtKB-KW"/>
</dbReference>
<keyword evidence="2" id="KW-0808">Transferase</keyword>
<proteinExistence type="predicted"/>